<evidence type="ECO:0000256" key="3">
    <source>
        <dbReference type="ARBA" id="ARBA00013457"/>
    </source>
</evidence>
<keyword evidence="7 8" id="KW-0503">Monooxygenase</keyword>
<keyword evidence="9" id="KW-1185">Reference proteome</keyword>
<dbReference type="Proteomes" id="UP000538292">
    <property type="component" value="Unassembled WGS sequence"/>
</dbReference>
<organism evidence="8 9">
    <name type="scientific">Thermoactinomyces mirandus</name>
    <dbReference type="NCBI Taxonomy" id="2756294"/>
    <lineage>
        <taxon>Bacteria</taxon>
        <taxon>Bacillati</taxon>
        <taxon>Bacillota</taxon>
        <taxon>Bacilli</taxon>
        <taxon>Bacillales</taxon>
        <taxon>Thermoactinomycetaceae</taxon>
        <taxon>Thermoactinomyces</taxon>
    </lineage>
</organism>
<comment type="function">
    <text evidence="1">Nitronate monooxygenase that uses molecular oxygen to catalyze the oxidative denitrification of alkyl nitronates. Acts on propionate 3-nitronate (P3N), the presumed physiological substrate. Probably functions in the detoxification of P3N, a metabolic poison produced by plants and fungi as a defense mechanism.</text>
</comment>
<dbReference type="EMBL" id="JACEOL010000033">
    <property type="protein sequence ID" value="MBA4602674.1"/>
    <property type="molecule type" value="Genomic_DNA"/>
</dbReference>
<evidence type="ECO:0000256" key="7">
    <source>
        <dbReference type="ARBA" id="ARBA00023033"/>
    </source>
</evidence>
<dbReference type="InterPro" id="IPR013785">
    <property type="entry name" value="Aldolase_TIM"/>
</dbReference>
<dbReference type="InterPro" id="IPR004136">
    <property type="entry name" value="NMO"/>
</dbReference>
<dbReference type="Gene3D" id="3.20.20.70">
    <property type="entry name" value="Aldolase class I"/>
    <property type="match status" value="1"/>
</dbReference>
<dbReference type="CDD" id="cd04730">
    <property type="entry name" value="NPD_like"/>
    <property type="match status" value="1"/>
</dbReference>
<evidence type="ECO:0000256" key="1">
    <source>
        <dbReference type="ARBA" id="ARBA00003535"/>
    </source>
</evidence>
<keyword evidence="6" id="KW-0560">Oxidoreductase</keyword>
<dbReference type="Pfam" id="PF03060">
    <property type="entry name" value="NMO"/>
    <property type="match status" value="1"/>
</dbReference>
<evidence type="ECO:0000313" key="8">
    <source>
        <dbReference type="EMBL" id="MBA4602674.1"/>
    </source>
</evidence>
<sequence length="321" mass="35015">MQHKLPSEISDQLVLPVIAAPMFLVSGPDMVIESCKAGIIGSFPLLNARTTDILDCWMKRITSELEKAKTDNPGHRIAPWAVNLVVHRTNQRYRDDLELIRKYKPPIVITSLGDPAPAVKVVHKYNGLVFSDVIKIAHAKKAVSAGVDGLVLVSSGAGGHGGTINPFAFIGEVRKFWDGITLLAGCLSSGRDILAAQLLGADLAYMGTRFIPASESTASENYKQMVIDSTLEDVIYTDAFSGVNANYLKPSIRKAGLDLELLERKETMDFSVLSRTGSKVWKDIWSAGQGVGCINRVQTIAEIVDELKQEYEEACQKLSGR</sequence>
<evidence type="ECO:0000313" key="9">
    <source>
        <dbReference type="Proteomes" id="UP000538292"/>
    </source>
</evidence>
<comment type="similarity">
    <text evidence="2">Belongs to the nitronate monooxygenase family. NMO class I subfamily.</text>
</comment>
<dbReference type="GO" id="GO:0018580">
    <property type="term" value="F:nitronate monooxygenase activity"/>
    <property type="evidence" value="ECO:0007669"/>
    <property type="project" value="InterPro"/>
</dbReference>
<name>A0A7W2AR68_9BACL</name>
<dbReference type="SUPFAM" id="SSF51412">
    <property type="entry name" value="Inosine monophosphate dehydrogenase (IMPDH)"/>
    <property type="match status" value="1"/>
</dbReference>
<protein>
    <recommendedName>
        <fullName evidence="3">Probable nitronate monooxygenase</fullName>
    </recommendedName>
</protein>
<dbReference type="PANTHER" id="PTHR42747">
    <property type="entry name" value="NITRONATE MONOOXYGENASE-RELATED"/>
    <property type="match status" value="1"/>
</dbReference>
<evidence type="ECO:0000256" key="6">
    <source>
        <dbReference type="ARBA" id="ARBA00023002"/>
    </source>
</evidence>
<evidence type="ECO:0000256" key="2">
    <source>
        <dbReference type="ARBA" id="ARBA00009881"/>
    </source>
</evidence>
<gene>
    <name evidence="8" type="ORF">H2C83_10195</name>
</gene>
<dbReference type="FunFam" id="3.20.20.70:FF:000210">
    <property type="entry name" value="2-nitropropane dioxygenase"/>
    <property type="match status" value="1"/>
</dbReference>
<keyword evidence="4" id="KW-0285">Flavoprotein</keyword>
<evidence type="ECO:0000256" key="5">
    <source>
        <dbReference type="ARBA" id="ARBA00022643"/>
    </source>
</evidence>
<keyword evidence="5" id="KW-0288">FMN</keyword>
<accession>A0A7W2AR68</accession>
<dbReference type="RefSeq" id="WP_181740446.1">
    <property type="nucleotide sequence ID" value="NZ_JACEOL010000033.1"/>
</dbReference>
<comment type="caution">
    <text evidence="8">The sequence shown here is derived from an EMBL/GenBank/DDBJ whole genome shotgun (WGS) entry which is preliminary data.</text>
</comment>
<dbReference type="AlphaFoldDB" id="A0A7W2AR68"/>
<proteinExistence type="inferred from homology"/>
<dbReference type="PANTHER" id="PTHR42747:SF4">
    <property type="entry name" value="BLR1330 PROTEIN"/>
    <property type="match status" value="1"/>
</dbReference>
<reference evidence="8 9" key="1">
    <citation type="submission" date="2020-07" db="EMBL/GenBank/DDBJ databases">
        <title>Thermoactinomyces phylogeny.</title>
        <authorList>
            <person name="Dunlap C."/>
        </authorList>
    </citation>
    <scope>NUCLEOTIDE SEQUENCE [LARGE SCALE GENOMIC DNA]</scope>
    <source>
        <strain evidence="8 9">AMNI-1</strain>
    </source>
</reference>
<evidence type="ECO:0000256" key="4">
    <source>
        <dbReference type="ARBA" id="ARBA00022630"/>
    </source>
</evidence>